<name>E5AAY7_LEPMJ</name>
<dbReference type="OrthoDB" id="3540210at2759"/>
<protein>
    <submittedName>
        <fullName evidence="2">Uncharacterized protein</fullName>
    </submittedName>
</protein>
<feature type="transmembrane region" description="Helical" evidence="1">
    <location>
        <begin position="102"/>
        <end position="122"/>
    </location>
</feature>
<evidence type="ECO:0000313" key="3">
    <source>
        <dbReference type="Proteomes" id="UP000002668"/>
    </source>
</evidence>
<dbReference type="InParanoid" id="E5AAY7"/>
<accession>E5AAY7</accession>
<dbReference type="OMA" id="WTNWSHG"/>
<evidence type="ECO:0000313" key="2">
    <source>
        <dbReference type="EMBL" id="CBY00828.1"/>
    </source>
</evidence>
<dbReference type="VEuPathDB" id="FungiDB:LEMA_P019580.1"/>
<gene>
    <name evidence="2" type="ORF">LEMA_P019580.1</name>
</gene>
<proteinExistence type="predicted"/>
<dbReference type="HOGENOM" id="CLU_014247_0_0_1"/>
<keyword evidence="1" id="KW-1133">Transmembrane helix</keyword>
<reference evidence="3" key="1">
    <citation type="journal article" date="2011" name="Nat. Commun.">
        <title>Effector diversification within compartments of the Leptosphaeria maculans genome affected by Repeat-Induced Point mutations.</title>
        <authorList>
            <person name="Rouxel T."/>
            <person name="Grandaubert J."/>
            <person name="Hane J.K."/>
            <person name="Hoede C."/>
            <person name="van de Wouw A.P."/>
            <person name="Couloux A."/>
            <person name="Dominguez V."/>
            <person name="Anthouard V."/>
            <person name="Bally P."/>
            <person name="Bourras S."/>
            <person name="Cozijnsen A.J."/>
            <person name="Ciuffetti L.M."/>
            <person name="Degrave A."/>
            <person name="Dilmaghani A."/>
            <person name="Duret L."/>
            <person name="Fudal I."/>
            <person name="Goodwin S.B."/>
            <person name="Gout L."/>
            <person name="Glaser N."/>
            <person name="Linglin J."/>
            <person name="Kema G.H.J."/>
            <person name="Lapalu N."/>
            <person name="Lawrence C.B."/>
            <person name="May K."/>
            <person name="Meyer M."/>
            <person name="Ollivier B."/>
            <person name="Poulain J."/>
            <person name="Schoch C.L."/>
            <person name="Simon A."/>
            <person name="Spatafora J.W."/>
            <person name="Stachowiak A."/>
            <person name="Turgeon B.G."/>
            <person name="Tyler B.M."/>
            <person name="Vincent D."/>
            <person name="Weissenbach J."/>
            <person name="Amselem J."/>
            <person name="Quesneville H."/>
            <person name="Oliver R.P."/>
            <person name="Wincker P."/>
            <person name="Balesdent M.-H."/>
            <person name="Howlett B.J."/>
        </authorList>
    </citation>
    <scope>NUCLEOTIDE SEQUENCE [LARGE SCALE GENOMIC DNA]</scope>
    <source>
        <strain evidence="3">JN3 / isolate v23.1.3 / race Av1-4-5-6-7-8</strain>
    </source>
</reference>
<dbReference type="eggNOG" id="ENOG502SHTF">
    <property type="taxonomic scope" value="Eukaryota"/>
</dbReference>
<dbReference type="EMBL" id="FP929138">
    <property type="protein sequence ID" value="CBY00828.1"/>
    <property type="molecule type" value="Genomic_DNA"/>
</dbReference>
<organism evidence="3">
    <name type="scientific">Leptosphaeria maculans (strain JN3 / isolate v23.1.3 / race Av1-4-5-6-7-8)</name>
    <name type="common">Blackleg fungus</name>
    <name type="synonym">Phoma lingam</name>
    <dbReference type="NCBI Taxonomy" id="985895"/>
    <lineage>
        <taxon>Eukaryota</taxon>
        <taxon>Fungi</taxon>
        <taxon>Dikarya</taxon>
        <taxon>Ascomycota</taxon>
        <taxon>Pezizomycotina</taxon>
        <taxon>Dothideomycetes</taxon>
        <taxon>Pleosporomycetidae</taxon>
        <taxon>Pleosporales</taxon>
        <taxon>Pleosporineae</taxon>
        <taxon>Leptosphaeriaceae</taxon>
        <taxon>Plenodomus</taxon>
        <taxon>Plenodomus lingam/Leptosphaeria maculans species complex</taxon>
    </lineage>
</organism>
<keyword evidence="3" id="KW-1185">Reference proteome</keyword>
<feature type="transmembrane region" description="Helical" evidence="1">
    <location>
        <begin position="25"/>
        <end position="49"/>
    </location>
</feature>
<evidence type="ECO:0000256" key="1">
    <source>
        <dbReference type="SAM" id="Phobius"/>
    </source>
</evidence>
<dbReference type="Proteomes" id="UP000002668">
    <property type="component" value="Genome"/>
</dbReference>
<keyword evidence="1" id="KW-0812">Transmembrane</keyword>
<dbReference type="AlphaFoldDB" id="E5AAY7"/>
<sequence>MSVNRNSLGPISGLTFTTTLQNGGLLVTFLALFVTFAGTCCWTIVSFAIHQMLSQQAPQRAIYHQQQAILRNSGTSAAAFWRLSRMTWAWRRHNSVASFKRTLLPLALSLVTFSAFAIAGVFSSRVATSRGGEVLIAGSKCAIYNNSLITYQNFGLGQAYLANRIRSSANYASSCYTGSRSPGACRTFIRDTLPFKITRKTPCPFPGKDRICHSSEGAIRLDSGLLNSHFDLGINSPPSARFLYRAVNECVPLRSEGFTYLNSSTSPKTLQFRYGSNPKTCKTDRDGCTWELNFGEAKDVNKSYEDSFDEIFEYNLKVITHWDAPLNTTARITWEPIPELSVSNADVSVIFLKMDGMKFYAPVKDPWFNAEHGPFNASTVVGKMSLYSSDQPARIYEAIETASSTIFPQPSHRRAFLWSGTSILWRSSGVNETILTLKGGALRASDSLSAVGQYALPSNQWELELEHWFRLTLADLQRAMLDLATEPVIPEAGEFHAPPSFAEERTVCGN</sequence>
<keyword evidence="1" id="KW-0472">Membrane</keyword>